<feature type="region of interest" description="Disordered" evidence="1">
    <location>
        <begin position="337"/>
        <end position="367"/>
    </location>
</feature>
<accession>Q6CUN4</accession>
<evidence type="ECO:0000313" key="4">
    <source>
        <dbReference type="EMBL" id="CAH01206.1"/>
    </source>
</evidence>
<dbReference type="FunFam" id="1.10.10.60:FF:000431">
    <property type="entry name" value="Set3C deacetylase complex subunit"/>
    <property type="match status" value="1"/>
</dbReference>
<dbReference type="PROSITE" id="PS51293">
    <property type="entry name" value="SANT"/>
    <property type="match status" value="1"/>
</dbReference>
<feature type="region of interest" description="Disordered" evidence="1">
    <location>
        <begin position="765"/>
        <end position="861"/>
    </location>
</feature>
<dbReference type="PROSITE" id="PS50090">
    <property type="entry name" value="MYB_LIKE"/>
    <property type="match status" value="1"/>
</dbReference>
<dbReference type="SMART" id="SM00717">
    <property type="entry name" value="SANT"/>
    <property type="match status" value="2"/>
</dbReference>
<dbReference type="Proteomes" id="UP000000598">
    <property type="component" value="Chromosome C"/>
</dbReference>
<organism evidence="4 5">
    <name type="scientific">Kluyveromyces lactis (strain ATCC 8585 / CBS 2359 / DSM 70799 / NBRC 1267 / NRRL Y-1140 / WM37)</name>
    <name type="common">Yeast</name>
    <name type="synonym">Candida sphaerica</name>
    <dbReference type="NCBI Taxonomy" id="284590"/>
    <lineage>
        <taxon>Eukaryota</taxon>
        <taxon>Fungi</taxon>
        <taxon>Dikarya</taxon>
        <taxon>Ascomycota</taxon>
        <taxon>Saccharomycotina</taxon>
        <taxon>Saccharomycetes</taxon>
        <taxon>Saccharomycetales</taxon>
        <taxon>Saccharomycetaceae</taxon>
        <taxon>Kluyveromyces</taxon>
    </lineage>
</organism>
<protein>
    <submittedName>
        <fullName evidence="4">KLLA0C03564p</fullName>
    </submittedName>
</protein>
<feature type="compositionally biased region" description="Low complexity" evidence="1">
    <location>
        <begin position="1231"/>
        <end position="1242"/>
    </location>
</feature>
<evidence type="ECO:0000259" key="2">
    <source>
        <dbReference type="PROSITE" id="PS50090"/>
    </source>
</evidence>
<evidence type="ECO:0000256" key="1">
    <source>
        <dbReference type="SAM" id="MobiDB-lite"/>
    </source>
</evidence>
<dbReference type="PANTHER" id="PTHR13992:SF39">
    <property type="entry name" value="SMRTER, ISOFORM G"/>
    <property type="match status" value="1"/>
</dbReference>
<feature type="compositionally biased region" description="Low complexity" evidence="1">
    <location>
        <begin position="82"/>
        <end position="94"/>
    </location>
</feature>
<feature type="compositionally biased region" description="Basic residues" evidence="1">
    <location>
        <begin position="765"/>
        <end position="774"/>
    </location>
</feature>
<feature type="compositionally biased region" description="Polar residues" evidence="1">
    <location>
        <begin position="795"/>
        <end position="820"/>
    </location>
</feature>
<dbReference type="Pfam" id="PF00249">
    <property type="entry name" value="Myb_DNA-binding"/>
    <property type="match status" value="2"/>
</dbReference>
<feature type="compositionally biased region" description="Polar residues" evidence="1">
    <location>
        <begin position="48"/>
        <end position="61"/>
    </location>
</feature>
<name>Q6CUN4_KLULA</name>
<dbReference type="PaxDb" id="284590-Q6CUN4"/>
<dbReference type="EMBL" id="CR382123">
    <property type="protein sequence ID" value="CAH01206.1"/>
    <property type="molecule type" value="Genomic_DNA"/>
</dbReference>
<dbReference type="FunCoup" id="Q6CUN4">
    <property type="interactions" value="173"/>
</dbReference>
<dbReference type="CDD" id="cd00167">
    <property type="entry name" value="SANT"/>
    <property type="match status" value="2"/>
</dbReference>
<feature type="compositionally biased region" description="Polar residues" evidence="1">
    <location>
        <begin position="183"/>
        <end position="210"/>
    </location>
</feature>
<feature type="domain" description="Myb-like" evidence="2">
    <location>
        <begin position="1001"/>
        <end position="1051"/>
    </location>
</feature>
<dbReference type="KEGG" id="kla:KLLA0_C03564g"/>
<feature type="domain" description="SANT" evidence="3">
    <location>
        <begin position="701"/>
        <end position="753"/>
    </location>
</feature>
<dbReference type="InParanoid" id="Q6CUN4"/>
<feature type="region of interest" description="Disordered" evidence="1">
    <location>
        <begin position="1311"/>
        <end position="1343"/>
    </location>
</feature>
<proteinExistence type="predicted"/>
<gene>
    <name evidence="4" type="ORF">KLLA0_C03564g</name>
</gene>
<feature type="compositionally biased region" description="Polar residues" evidence="1">
    <location>
        <begin position="981"/>
        <end position="990"/>
    </location>
</feature>
<dbReference type="InterPro" id="IPR009057">
    <property type="entry name" value="Homeodomain-like_sf"/>
</dbReference>
<dbReference type="OMA" id="LFCEGFC"/>
<feature type="compositionally biased region" description="Polar residues" evidence="1">
    <location>
        <begin position="95"/>
        <end position="105"/>
    </location>
</feature>
<dbReference type="HOGENOM" id="CLU_004864_0_0_1"/>
<feature type="compositionally biased region" description="Polar residues" evidence="1">
    <location>
        <begin position="1372"/>
        <end position="1399"/>
    </location>
</feature>
<dbReference type="InterPro" id="IPR051571">
    <property type="entry name" value="N-CoR_corepressor"/>
</dbReference>
<dbReference type="SUPFAM" id="SSF46689">
    <property type="entry name" value="Homeodomain-like"/>
    <property type="match status" value="2"/>
</dbReference>
<dbReference type="eggNOG" id="KOG1878">
    <property type="taxonomic scope" value="Eukaryota"/>
</dbReference>
<feature type="compositionally biased region" description="Basic and acidic residues" evidence="1">
    <location>
        <begin position="962"/>
        <end position="980"/>
    </location>
</feature>
<evidence type="ECO:0000259" key="3">
    <source>
        <dbReference type="PROSITE" id="PS51293"/>
    </source>
</evidence>
<dbReference type="STRING" id="284590.Q6CUN4"/>
<evidence type="ECO:0000313" key="5">
    <source>
        <dbReference type="Proteomes" id="UP000000598"/>
    </source>
</evidence>
<feature type="region of interest" description="Disordered" evidence="1">
    <location>
        <begin position="1369"/>
        <end position="1399"/>
    </location>
</feature>
<sequence>MPIQHRIGEKKRYHYGGGASGRYSSSSSIGRNPGQTALSGERDRGHSQESGNGTPNSSSGDGSPAHITGSRHSRYDPNANVSGRSSMSSRPGSRFNPNVTISDTVPTLVKRAGLNDNASNNNGSSGSRWAGSHSRYNPQISNNMQLSSGANVPLLGNGQLIPATAPVSGVNSTHFYPSGSGAGSNPYSSYVTGKSQRPRSSFDTFPSNDNIHGMNVNGSANNTNNNLSNITYKNSKPSSAKSSKNITSSVSGSRGSYWGSRNVRTGKYHSNSRYNGFKKYSSDYGPHDMTDIPKSKKSFETSHSLGSSLINSVPQTTKKVEEQLHYDHKRIDISADEYTGDSDAKSYTSVQDKHDRHDYGSELEDDSEIASNNNLKELAENHDKSFTLLTKKNYDQQVSEGQPVVAISTVDKELPESDHKKPQVKEEEEAIEKVTLTEQPTVEEKEDIDEDLDEDMAEEMSTIQESTGPLAEKNHIPNRDILPHPEPYPEPLVPIEKCIFPMLEPEMKLWLLKNKPREERVKNQKYLLTKPIEYLFDYPFFAQAWIIHDQAVKPIITKNLTKIKRYEYLRNLQLKDQFFKLQDIWEKKCDQMTELSESFHRSEPSGEQNKYENLQANVENANEAFEQRPTSSRRRNRADFVDDNDIENVLLQIDPDYKHHQLAANIPAMTLNPVDKFACKFKDVNNLVTDKDAWASRLLTDRIDSFTPYEHELFVEGYLTYPKKFGKVSHYMGGLRTPEECVLHYYRTKKKSKYKKLLLEKHKKRKASIGRRKKDKFDIKKKDSEDKVETEVPLPSTSNVETPVSQTSVSETPVEQSVRTVEQVVPEVDHPPPAEVHPVSTLEQPPTLEQEPKSTEEPPTLAKKVEPSLATFQEQPVINIEAKKESDTETENEATTDGDYNIKQQVMDSSVNVSEPVYMVQEQVLLSNKPYEDIVPMLADMTSKSVINESVKNADHADIGFDNTESHLKPEDEVSSKHSLYDQSNVNSADQPMKKKLKQTEAVHKSSYWSVQEAKKFPELLREFGSNWTSISQKLGTKSTTMVKNYFQRKAEQNGWYALVEMGNNQLASSSVLSSGDQSTKPVAIAPAPNVSSAIIVNSLPSPATVNKPAEKPSIEPLPLQTIPQQQKPAVGFFNDSKLSSIHKPSFSLTGNEDSFSRLPTPTQGLPPQHSPVITSFSVPHTLPRLNTNKLPEIQPSISNAYSNLGKPQTPSVHFSANASETHHAPVQSHTITSSRRSSIRSLLNDGEDSETKTNTILNTSPTVVASPIGPSNLPILRPMRNASVSPPSIPPSKGSDSVVSKVIVQELSHNVPTKQSNDLSKPMALAPTLPPAPSNPPPTVQAVPQSINFANDPLAALAAVASSSEAFGLMPTTNTSNLNQQSPHQTQINSSTYNQQRQ</sequence>
<feature type="compositionally biased region" description="Polar residues" evidence="1">
    <location>
        <begin position="1311"/>
        <end position="1320"/>
    </location>
</feature>
<feature type="compositionally biased region" description="Low complexity" evidence="1">
    <location>
        <begin position="21"/>
        <end position="34"/>
    </location>
</feature>
<feature type="compositionally biased region" description="Pro residues" evidence="1">
    <location>
        <begin position="1329"/>
        <end position="1340"/>
    </location>
</feature>
<dbReference type="GO" id="GO:0034967">
    <property type="term" value="C:Set3 complex"/>
    <property type="evidence" value="ECO:0007669"/>
    <property type="project" value="TreeGrafter"/>
</dbReference>
<keyword evidence="5" id="KW-1185">Reference proteome</keyword>
<feature type="region of interest" description="Disordered" evidence="1">
    <location>
        <begin position="962"/>
        <end position="997"/>
    </location>
</feature>
<dbReference type="Gene3D" id="1.10.10.60">
    <property type="entry name" value="Homeodomain-like"/>
    <property type="match status" value="2"/>
</dbReference>
<feature type="compositionally biased region" description="Basic and acidic residues" evidence="1">
    <location>
        <begin position="285"/>
        <end position="300"/>
    </location>
</feature>
<dbReference type="GO" id="GO:0006357">
    <property type="term" value="P:regulation of transcription by RNA polymerase II"/>
    <property type="evidence" value="ECO:0007669"/>
    <property type="project" value="TreeGrafter"/>
</dbReference>
<feature type="region of interest" description="Disordered" evidence="1">
    <location>
        <begin position="1"/>
        <end position="132"/>
    </location>
</feature>
<dbReference type="InterPro" id="IPR017884">
    <property type="entry name" value="SANT_dom"/>
</dbReference>
<dbReference type="InterPro" id="IPR001005">
    <property type="entry name" value="SANT/Myb"/>
</dbReference>
<feature type="compositionally biased region" description="Basic and acidic residues" evidence="1">
    <location>
        <begin position="351"/>
        <end position="360"/>
    </location>
</feature>
<dbReference type="PANTHER" id="PTHR13992">
    <property type="entry name" value="NUCLEAR RECEPTOR CO-REPRESSOR RELATED NCOR"/>
    <property type="match status" value="1"/>
</dbReference>
<feature type="compositionally biased region" description="Basic and acidic residues" evidence="1">
    <location>
        <begin position="775"/>
        <end position="790"/>
    </location>
</feature>
<feature type="compositionally biased region" description="Low complexity" evidence="1">
    <location>
        <begin position="215"/>
        <end position="253"/>
    </location>
</feature>
<reference evidence="4 5" key="1">
    <citation type="journal article" date="2004" name="Nature">
        <title>Genome evolution in yeasts.</title>
        <authorList>
            <consortium name="Genolevures"/>
            <person name="Dujon B."/>
            <person name="Sherman D."/>
            <person name="Fischer G."/>
            <person name="Durrens P."/>
            <person name="Casaregola S."/>
            <person name="Lafontaine I."/>
            <person name="de Montigny J."/>
            <person name="Marck C."/>
            <person name="Neuveglise C."/>
            <person name="Talla E."/>
            <person name="Goffard N."/>
            <person name="Frangeul L."/>
            <person name="Aigle M."/>
            <person name="Anthouard V."/>
            <person name="Babour A."/>
            <person name="Barbe V."/>
            <person name="Barnay S."/>
            <person name="Blanchin S."/>
            <person name="Beckerich J.M."/>
            <person name="Beyne E."/>
            <person name="Bleykasten C."/>
            <person name="Boisrame A."/>
            <person name="Boyer J."/>
            <person name="Cattolico L."/>
            <person name="Confanioleri F."/>
            <person name="de Daruvar A."/>
            <person name="Despons L."/>
            <person name="Fabre E."/>
            <person name="Fairhead C."/>
            <person name="Ferry-Dumazet H."/>
            <person name="Groppi A."/>
            <person name="Hantraye F."/>
            <person name="Hennequin C."/>
            <person name="Jauniaux N."/>
            <person name="Joyet P."/>
            <person name="Kachouri R."/>
            <person name="Kerrest A."/>
            <person name="Koszul R."/>
            <person name="Lemaire M."/>
            <person name="Lesur I."/>
            <person name="Ma L."/>
            <person name="Muller H."/>
            <person name="Nicaud J.M."/>
            <person name="Nikolski M."/>
            <person name="Oztas S."/>
            <person name="Ozier-Kalogeropoulos O."/>
            <person name="Pellenz S."/>
            <person name="Potier S."/>
            <person name="Richard G.F."/>
            <person name="Straub M.L."/>
            <person name="Suleau A."/>
            <person name="Swennene D."/>
            <person name="Tekaia F."/>
            <person name="Wesolowski-Louvel M."/>
            <person name="Westhof E."/>
            <person name="Wirth B."/>
            <person name="Zeniou-Meyer M."/>
            <person name="Zivanovic I."/>
            <person name="Bolotin-Fukuhara M."/>
            <person name="Thierry A."/>
            <person name="Bouchier C."/>
            <person name="Caudron B."/>
            <person name="Scarpelli C."/>
            <person name="Gaillardin C."/>
            <person name="Weissenbach J."/>
            <person name="Wincker P."/>
            <person name="Souciet J.L."/>
        </authorList>
    </citation>
    <scope>NUCLEOTIDE SEQUENCE [LARGE SCALE GENOMIC DNA]</scope>
    <source>
        <strain evidence="5">ATCC 8585 / CBS 2359 / DSM 70799 / NBRC 1267 / NRRL Y-1140 / WM37</strain>
    </source>
</reference>
<feature type="region of interest" description="Disordered" evidence="1">
    <location>
        <begin position="179"/>
        <end position="300"/>
    </location>
</feature>
<feature type="compositionally biased region" description="Low complexity" evidence="1">
    <location>
        <begin position="112"/>
        <end position="132"/>
    </location>
</feature>
<feature type="region of interest" description="Disordered" evidence="1">
    <location>
        <begin position="1219"/>
        <end position="1255"/>
    </location>
</feature>